<dbReference type="Proteomes" id="UP000199435">
    <property type="component" value="Unassembled WGS sequence"/>
</dbReference>
<dbReference type="RefSeq" id="WP_092855362.1">
    <property type="nucleotide sequence ID" value="NZ_FMAH01000051.1"/>
</dbReference>
<dbReference type="AlphaFoldDB" id="A0A1C3X1G1"/>
<feature type="transmembrane region" description="Helical" evidence="7">
    <location>
        <begin position="432"/>
        <end position="453"/>
    </location>
</feature>
<feature type="transmembrane region" description="Helical" evidence="7">
    <location>
        <begin position="199"/>
        <end position="217"/>
    </location>
</feature>
<evidence type="ECO:0000313" key="9">
    <source>
        <dbReference type="EMBL" id="SCB46071.1"/>
    </source>
</evidence>
<feature type="transmembrane region" description="Helical" evidence="7">
    <location>
        <begin position="49"/>
        <end position="70"/>
    </location>
</feature>
<feature type="transmembrane region" description="Helical" evidence="7">
    <location>
        <begin position="353"/>
        <end position="374"/>
    </location>
</feature>
<keyword evidence="6 7" id="KW-0472">Membrane</keyword>
<evidence type="ECO:0000256" key="3">
    <source>
        <dbReference type="ARBA" id="ARBA00022475"/>
    </source>
</evidence>
<evidence type="ECO:0000256" key="6">
    <source>
        <dbReference type="ARBA" id="ARBA00023136"/>
    </source>
</evidence>
<dbReference type="InterPro" id="IPR020846">
    <property type="entry name" value="MFS_dom"/>
</dbReference>
<name>A0A1C3X1G1_9HYPH</name>
<gene>
    <name evidence="9" type="ORF">GA0061102_105130</name>
</gene>
<dbReference type="InterPro" id="IPR011701">
    <property type="entry name" value="MFS"/>
</dbReference>
<dbReference type="OrthoDB" id="2414439at2"/>
<keyword evidence="10" id="KW-1185">Reference proteome</keyword>
<dbReference type="InterPro" id="IPR004638">
    <property type="entry name" value="EmrB-like"/>
</dbReference>
<evidence type="ECO:0000256" key="5">
    <source>
        <dbReference type="ARBA" id="ARBA00022989"/>
    </source>
</evidence>
<dbReference type="PROSITE" id="PS50850">
    <property type="entry name" value="MFS"/>
    <property type="match status" value="1"/>
</dbReference>
<dbReference type="PRINTS" id="PR01036">
    <property type="entry name" value="TCRTETB"/>
</dbReference>
<feature type="transmembrane region" description="Helical" evidence="7">
    <location>
        <begin position="79"/>
        <end position="98"/>
    </location>
</feature>
<evidence type="ECO:0000256" key="7">
    <source>
        <dbReference type="SAM" id="Phobius"/>
    </source>
</evidence>
<dbReference type="CDD" id="cd17321">
    <property type="entry name" value="MFS_MMR_MDR_like"/>
    <property type="match status" value="1"/>
</dbReference>
<keyword evidence="3" id="KW-1003">Cell membrane</keyword>
<dbReference type="PANTHER" id="PTHR42718">
    <property type="entry name" value="MAJOR FACILITATOR SUPERFAMILY MULTIDRUG TRANSPORTER MFSC"/>
    <property type="match status" value="1"/>
</dbReference>
<feature type="transmembrane region" description="Helical" evidence="7">
    <location>
        <begin position="12"/>
        <end position="37"/>
    </location>
</feature>
<dbReference type="Gene3D" id="1.20.1720.10">
    <property type="entry name" value="Multidrug resistance protein D"/>
    <property type="match status" value="1"/>
</dbReference>
<keyword evidence="2" id="KW-0813">Transport</keyword>
<dbReference type="GO" id="GO:0022857">
    <property type="term" value="F:transmembrane transporter activity"/>
    <property type="evidence" value="ECO:0007669"/>
    <property type="project" value="InterPro"/>
</dbReference>
<evidence type="ECO:0000259" key="8">
    <source>
        <dbReference type="PROSITE" id="PS50850"/>
    </source>
</evidence>
<dbReference type="GO" id="GO:0005886">
    <property type="term" value="C:plasma membrane"/>
    <property type="evidence" value="ECO:0007669"/>
    <property type="project" value="UniProtKB-SubCell"/>
</dbReference>
<evidence type="ECO:0000256" key="2">
    <source>
        <dbReference type="ARBA" id="ARBA00022448"/>
    </source>
</evidence>
<evidence type="ECO:0000313" key="10">
    <source>
        <dbReference type="Proteomes" id="UP000199435"/>
    </source>
</evidence>
<dbReference type="InterPro" id="IPR036259">
    <property type="entry name" value="MFS_trans_sf"/>
</dbReference>
<dbReference type="Pfam" id="PF07690">
    <property type="entry name" value="MFS_1"/>
    <property type="match status" value="2"/>
</dbReference>
<evidence type="ECO:0000256" key="1">
    <source>
        <dbReference type="ARBA" id="ARBA00004651"/>
    </source>
</evidence>
<feature type="transmembrane region" description="Helical" evidence="7">
    <location>
        <begin position="137"/>
        <end position="155"/>
    </location>
</feature>
<evidence type="ECO:0000256" key="4">
    <source>
        <dbReference type="ARBA" id="ARBA00022692"/>
    </source>
</evidence>
<dbReference type="NCBIfam" id="TIGR00711">
    <property type="entry name" value="efflux_EmrB"/>
    <property type="match status" value="1"/>
</dbReference>
<accession>A0A1C3X1G1</accession>
<protein>
    <submittedName>
        <fullName evidence="9">Drug resistance transporter, EmrB/QacA subfamily</fullName>
    </submittedName>
</protein>
<keyword evidence="4 7" id="KW-0812">Transmembrane</keyword>
<proteinExistence type="predicted"/>
<feature type="domain" description="Major facilitator superfamily (MFS) profile" evidence="8">
    <location>
        <begin position="13"/>
        <end position="458"/>
    </location>
</feature>
<dbReference type="EMBL" id="FMAH01000051">
    <property type="protein sequence ID" value="SCB46071.1"/>
    <property type="molecule type" value="Genomic_DNA"/>
</dbReference>
<dbReference type="PANTHER" id="PTHR42718:SF46">
    <property type="entry name" value="BLR6921 PROTEIN"/>
    <property type="match status" value="1"/>
</dbReference>
<organism evidence="9 10">
    <name type="scientific">Rhizobium miluonense</name>
    <dbReference type="NCBI Taxonomy" id="411945"/>
    <lineage>
        <taxon>Bacteria</taxon>
        <taxon>Pseudomonadati</taxon>
        <taxon>Pseudomonadota</taxon>
        <taxon>Alphaproteobacteria</taxon>
        <taxon>Hyphomicrobiales</taxon>
        <taxon>Rhizobiaceae</taxon>
        <taxon>Rhizobium/Agrobacterium group</taxon>
        <taxon>Rhizobium</taxon>
    </lineage>
</organism>
<feature type="transmembrane region" description="Helical" evidence="7">
    <location>
        <begin position="260"/>
        <end position="285"/>
    </location>
</feature>
<sequence>MQTPTDRAEQKWVLGVTALASFMMALDAMIITTAFAAIRAEFGSPVQTLQWTVNAFNLTFAVLLLTGAALGDRFGRRRMFAAGIALFVFASTACALAGNATALIAARALQGAGAALVMPLAMAILSSTFGPKERARALGIFSGITGCALIVGPAIGGFITEHLGWRWVFWINLPIGMIAIGLVLARLRESFGPAAAMDLPGLSLVALAALALVWSLLRGNAVGWASAEVMGMLISGLALATCFVFWELRAAAPMVPMRLFASRALASGMSASVLFYAAMYGVLFLLPQFLQTTLGFDAFGAGLRLLPWTATLFVTAPVAGAVVNKFGERPLVVTGLLMQAIGLGWIANVVSPAVAYSALVAPLVLAGVGVSMAMPAAQNAILSSVAVTEMGKASGVFNMGRFLGGMFGIAALVASFSASGSVDSAAHFESGFAAAMGLAATLSLAGAIAGFFLPARRHIASAAAPQDG</sequence>
<feature type="transmembrane region" description="Helical" evidence="7">
    <location>
        <begin position="305"/>
        <end position="323"/>
    </location>
</feature>
<feature type="transmembrane region" description="Helical" evidence="7">
    <location>
        <begin position="330"/>
        <end position="347"/>
    </location>
</feature>
<keyword evidence="5 7" id="KW-1133">Transmembrane helix</keyword>
<feature type="transmembrane region" description="Helical" evidence="7">
    <location>
        <begin position="104"/>
        <end position="125"/>
    </location>
</feature>
<feature type="transmembrane region" description="Helical" evidence="7">
    <location>
        <begin position="167"/>
        <end position="187"/>
    </location>
</feature>
<feature type="transmembrane region" description="Helical" evidence="7">
    <location>
        <begin position="229"/>
        <end position="248"/>
    </location>
</feature>
<dbReference type="STRING" id="411945.GA0061102_105130"/>
<dbReference type="SUPFAM" id="SSF103473">
    <property type="entry name" value="MFS general substrate transporter"/>
    <property type="match status" value="1"/>
</dbReference>
<reference evidence="10" key="1">
    <citation type="submission" date="2016-08" db="EMBL/GenBank/DDBJ databases">
        <authorList>
            <person name="Varghese N."/>
            <person name="Submissions Spin"/>
        </authorList>
    </citation>
    <scope>NUCLEOTIDE SEQUENCE [LARGE SCALE GENOMIC DNA]</scope>
    <source>
        <strain evidence="10">HAMBI 2971</strain>
    </source>
</reference>
<feature type="transmembrane region" description="Helical" evidence="7">
    <location>
        <begin position="402"/>
        <end position="420"/>
    </location>
</feature>
<dbReference type="Gene3D" id="1.20.1250.20">
    <property type="entry name" value="MFS general substrate transporter like domains"/>
    <property type="match status" value="1"/>
</dbReference>
<comment type="subcellular location">
    <subcellularLocation>
        <location evidence="1">Cell membrane</location>
        <topology evidence="1">Multi-pass membrane protein</topology>
    </subcellularLocation>
</comment>